<dbReference type="OrthoDB" id="4368118at2759"/>
<proteinExistence type="predicted"/>
<evidence type="ECO:0000256" key="1">
    <source>
        <dbReference type="SAM" id="MobiDB-lite"/>
    </source>
</evidence>
<feature type="compositionally biased region" description="Pro residues" evidence="1">
    <location>
        <begin position="1"/>
        <end position="15"/>
    </location>
</feature>
<gene>
    <name evidence="3" type="ORF">N7492_001363</name>
</gene>
<dbReference type="InterPro" id="IPR046700">
    <property type="entry name" value="DUF6570"/>
</dbReference>
<feature type="compositionally biased region" description="Pro residues" evidence="1">
    <location>
        <begin position="89"/>
        <end position="101"/>
    </location>
</feature>
<sequence>MHPFVPPPAPSPDGLPPMDTRPHFMRPTVASSRCATVPPAQEFRYRGIYSSDDSPHADARRQRAIIQSPPSSSLPLAQPARSPDLLPASSPPDLLPIASPEPVPAAFPTPILPVIHPSDLMSGSLERPSLTESDNTTQFHQLDRQFVADYRVRCEAIARWLQFLRLRHPGYRDLQISAAALNALPHDDHVDHLLQSQDIDVDMPPEDLHTVVTESMDDNEPERVVVPDLFDEQEEITAETPLDEFNTRQPLLSLAFPILFPYGEAEFLQQRERKVEYSDYIRHLIKHELGTFAQHPRFRYDRVERIPE</sequence>
<evidence type="ECO:0000313" key="3">
    <source>
        <dbReference type="EMBL" id="KAJ5183747.1"/>
    </source>
</evidence>
<evidence type="ECO:0000313" key="4">
    <source>
        <dbReference type="Proteomes" id="UP001146351"/>
    </source>
</evidence>
<comment type="caution">
    <text evidence="3">The sequence shown here is derived from an EMBL/GenBank/DDBJ whole genome shotgun (WGS) entry which is preliminary data.</text>
</comment>
<keyword evidence="4" id="KW-1185">Reference proteome</keyword>
<feature type="region of interest" description="Disordered" evidence="1">
    <location>
        <begin position="67"/>
        <end position="101"/>
    </location>
</feature>
<reference evidence="3" key="2">
    <citation type="journal article" date="2023" name="IMA Fungus">
        <title>Comparative genomic study of the Penicillium genus elucidates a diverse pangenome and 15 lateral gene transfer events.</title>
        <authorList>
            <person name="Petersen C."/>
            <person name="Sorensen T."/>
            <person name="Nielsen M.R."/>
            <person name="Sondergaard T.E."/>
            <person name="Sorensen J.L."/>
            <person name="Fitzpatrick D.A."/>
            <person name="Frisvad J.C."/>
            <person name="Nielsen K.L."/>
        </authorList>
    </citation>
    <scope>NUCLEOTIDE SEQUENCE</scope>
    <source>
        <strain evidence="3">IBT 21917</strain>
    </source>
</reference>
<name>A0A9W9ITM9_9EURO</name>
<feature type="region of interest" description="Disordered" evidence="1">
    <location>
        <begin position="1"/>
        <end position="37"/>
    </location>
</feature>
<reference evidence="3" key="1">
    <citation type="submission" date="2022-11" db="EMBL/GenBank/DDBJ databases">
        <authorList>
            <person name="Petersen C."/>
        </authorList>
    </citation>
    <scope>NUCLEOTIDE SEQUENCE</scope>
    <source>
        <strain evidence="3">IBT 21917</strain>
    </source>
</reference>
<evidence type="ECO:0000259" key="2">
    <source>
        <dbReference type="Pfam" id="PF20209"/>
    </source>
</evidence>
<dbReference type="AlphaFoldDB" id="A0A9W9ITM9"/>
<organism evidence="3 4">
    <name type="scientific">Penicillium capsulatum</name>
    <dbReference type="NCBI Taxonomy" id="69766"/>
    <lineage>
        <taxon>Eukaryota</taxon>
        <taxon>Fungi</taxon>
        <taxon>Dikarya</taxon>
        <taxon>Ascomycota</taxon>
        <taxon>Pezizomycotina</taxon>
        <taxon>Eurotiomycetes</taxon>
        <taxon>Eurotiomycetidae</taxon>
        <taxon>Eurotiales</taxon>
        <taxon>Aspergillaceae</taxon>
        <taxon>Penicillium</taxon>
    </lineage>
</organism>
<accession>A0A9W9ITM9</accession>
<feature type="compositionally biased region" description="Low complexity" evidence="1">
    <location>
        <begin position="67"/>
        <end position="88"/>
    </location>
</feature>
<feature type="domain" description="DUF6570" evidence="2">
    <location>
        <begin position="141"/>
        <end position="182"/>
    </location>
</feature>
<dbReference type="EMBL" id="JAPQKO010000001">
    <property type="protein sequence ID" value="KAJ5183747.1"/>
    <property type="molecule type" value="Genomic_DNA"/>
</dbReference>
<protein>
    <recommendedName>
        <fullName evidence="2">DUF6570 domain-containing protein</fullName>
    </recommendedName>
</protein>
<dbReference type="Proteomes" id="UP001146351">
    <property type="component" value="Unassembled WGS sequence"/>
</dbReference>
<dbReference type="Pfam" id="PF20209">
    <property type="entry name" value="DUF6570"/>
    <property type="match status" value="1"/>
</dbReference>